<dbReference type="InterPro" id="IPR048509">
    <property type="entry name" value="TMEM106_C"/>
</dbReference>
<reference evidence="9 10" key="1">
    <citation type="journal article" date="2022" name="Front. Cell. Infect. Microbiol.">
        <title>The Genomes of Two Strains of Taenia crassiceps the Animal Model for the Study of Human Cysticercosis.</title>
        <authorList>
            <person name="Bobes R.J."/>
            <person name="Estrada K."/>
            <person name="Rios-Valencia D.G."/>
            <person name="Calderon-Gallegos A."/>
            <person name="de la Torre P."/>
            <person name="Carrero J.C."/>
            <person name="Sanchez-Flores A."/>
            <person name="Laclette J.P."/>
        </authorList>
    </citation>
    <scope>NUCLEOTIDE SEQUENCE [LARGE SCALE GENOMIC DNA]</scope>
    <source>
        <strain evidence="9">WFUcys</strain>
    </source>
</reference>
<comment type="caution">
    <text evidence="9">The sequence shown here is derived from an EMBL/GenBank/DDBJ whole genome shotgun (WGS) entry which is preliminary data.</text>
</comment>
<dbReference type="Proteomes" id="UP001651158">
    <property type="component" value="Unassembled WGS sequence"/>
</dbReference>
<comment type="similarity">
    <text evidence="2">Belongs to the TMEM106 family.</text>
</comment>
<name>A0ABR4QED6_9CEST</name>
<feature type="transmembrane region" description="Helical" evidence="6">
    <location>
        <begin position="81"/>
        <end position="100"/>
    </location>
</feature>
<evidence type="ECO:0000256" key="4">
    <source>
        <dbReference type="ARBA" id="ARBA00022989"/>
    </source>
</evidence>
<comment type="subcellular location">
    <subcellularLocation>
        <location evidence="1">Endomembrane system</location>
    </subcellularLocation>
</comment>
<protein>
    <recommendedName>
        <fullName evidence="11">Transmembrane protein 106A</fullName>
    </recommendedName>
</protein>
<evidence type="ECO:0000256" key="1">
    <source>
        <dbReference type="ARBA" id="ARBA00004308"/>
    </source>
</evidence>
<feature type="domain" description="Transmembrane protein 106 C-terminal" evidence="7">
    <location>
        <begin position="118"/>
        <end position="236"/>
    </location>
</feature>
<keyword evidence="10" id="KW-1185">Reference proteome</keyword>
<accession>A0ABR4QED6</accession>
<evidence type="ECO:0000256" key="2">
    <source>
        <dbReference type="ARBA" id="ARBA00008111"/>
    </source>
</evidence>
<dbReference type="PANTHER" id="PTHR28556:SF4">
    <property type="entry name" value="TRANSMEMBRANE PROTEIN 106A"/>
    <property type="match status" value="1"/>
</dbReference>
<dbReference type="EMBL" id="JAKROA010000004">
    <property type="protein sequence ID" value="KAL5107891.1"/>
    <property type="molecule type" value="Genomic_DNA"/>
</dbReference>
<evidence type="ECO:0000313" key="10">
    <source>
        <dbReference type="Proteomes" id="UP001651158"/>
    </source>
</evidence>
<keyword evidence="5 6" id="KW-0472">Membrane</keyword>
<keyword evidence="3 6" id="KW-0812">Transmembrane</keyword>
<evidence type="ECO:0000256" key="6">
    <source>
        <dbReference type="SAM" id="Phobius"/>
    </source>
</evidence>
<dbReference type="InterPro" id="IPR048511">
    <property type="entry name" value="TMEM106_N"/>
</dbReference>
<evidence type="ECO:0008006" key="11">
    <source>
        <dbReference type="Google" id="ProtNLM"/>
    </source>
</evidence>
<evidence type="ECO:0000313" key="9">
    <source>
        <dbReference type="EMBL" id="KAL5107891.1"/>
    </source>
</evidence>
<dbReference type="Pfam" id="PF07092">
    <property type="entry name" value="TMEM106"/>
    <property type="match status" value="1"/>
</dbReference>
<evidence type="ECO:0000256" key="3">
    <source>
        <dbReference type="ARBA" id="ARBA00022692"/>
    </source>
</evidence>
<proteinExistence type="inferred from homology"/>
<evidence type="ECO:0000259" key="8">
    <source>
        <dbReference type="Pfam" id="PF21002"/>
    </source>
</evidence>
<dbReference type="Pfam" id="PF21002">
    <property type="entry name" value="TMEM106_N"/>
    <property type="match status" value="1"/>
</dbReference>
<keyword evidence="4 6" id="KW-1133">Transmembrane helix</keyword>
<dbReference type="PANTHER" id="PTHR28556">
    <property type="entry name" value="TRANSMEMBRANE PROTEIN 106B"/>
    <property type="match status" value="1"/>
</dbReference>
<organism evidence="9 10">
    <name type="scientific">Taenia crassiceps</name>
    <dbReference type="NCBI Taxonomy" id="6207"/>
    <lineage>
        <taxon>Eukaryota</taxon>
        <taxon>Metazoa</taxon>
        <taxon>Spiralia</taxon>
        <taxon>Lophotrochozoa</taxon>
        <taxon>Platyhelminthes</taxon>
        <taxon>Cestoda</taxon>
        <taxon>Eucestoda</taxon>
        <taxon>Cyclophyllidea</taxon>
        <taxon>Taeniidae</taxon>
        <taxon>Taenia</taxon>
    </lineage>
</organism>
<evidence type="ECO:0000256" key="5">
    <source>
        <dbReference type="ARBA" id="ARBA00023136"/>
    </source>
</evidence>
<feature type="domain" description="Transmembrane protein 106 N-terminal" evidence="8">
    <location>
        <begin position="41"/>
        <end position="77"/>
    </location>
</feature>
<dbReference type="InterPro" id="IPR009790">
    <property type="entry name" value="TMEM106"/>
</dbReference>
<evidence type="ECO:0000259" key="7">
    <source>
        <dbReference type="Pfam" id="PF07092"/>
    </source>
</evidence>
<gene>
    <name evidence="9" type="ORF">TcWFU_006615</name>
</gene>
<sequence length="262" mass="29538">MRSPRAEATPNLRQIGMGNVGIGIPIQRSLSTYGCIETSRQCPTCGGTGVVHDSSSSGSEYIALIPLTDKRLRPQRITGKILITVIFCLALSGLLIFFLLPRSIRLQSSVAVLLPRDVQITDDVVSLNLTYPFNVTNWNYVPLHIETVNLLSLYHSTVLNVSKARVDEWIPARTTREIHVDQILEFGEPIFSVYLPKLCLSNNTEYNQIYISFATNIQVNTLSQRFESVLETFQLVFQTARCLTFRRIEIFGYSHLVGRIED</sequence>